<reference evidence="1 2" key="1">
    <citation type="submission" date="2018-08" db="EMBL/GenBank/DDBJ databases">
        <title>Aphanomyces genome sequencing and annotation.</title>
        <authorList>
            <person name="Minardi D."/>
            <person name="Oidtmann B."/>
            <person name="Van Der Giezen M."/>
            <person name="Studholme D.J."/>
        </authorList>
    </citation>
    <scope>NUCLEOTIDE SEQUENCE [LARGE SCALE GENOMIC DNA]</scope>
    <source>
        <strain evidence="1 2">D2</strain>
    </source>
</reference>
<protein>
    <submittedName>
        <fullName evidence="1">Uncharacterized protein</fullName>
    </submittedName>
</protein>
<dbReference type="AlphaFoldDB" id="A0A397CNK3"/>
<dbReference type="EMBL" id="QUTD01007492">
    <property type="protein sequence ID" value="RHY49942.1"/>
    <property type="molecule type" value="Genomic_DNA"/>
</dbReference>
<dbReference type="Proteomes" id="UP000266643">
    <property type="component" value="Unassembled WGS sequence"/>
</dbReference>
<proteinExistence type="predicted"/>
<evidence type="ECO:0000313" key="1">
    <source>
        <dbReference type="EMBL" id="RHY49942.1"/>
    </source>
</evidence>
<evidence type="ECO:0000313" key="2">
    <source>
        <dbReference type="Proteomes" id="UP000266643"/>
    </source>
</evidence>
<gene>
    <name evidence="1" type="ORF">DYB30_011893</name>
</gene>
<comment type="caution">
    <text evidence="1">The sequence shown here is derived from an EMBL/GenBank/DDBJ whole genome shotgun (WGS) entry which is preliminary data.</text>
</comment>
<name>A0A397CNK3_APHAT</name>
<sequence>MVSAIIQTPQDRTIEAKTCASPVTTTFGIQSLVIAESSDLGLTGANMNDFVNVHAFPTSPRFFDIVSPSMPQRTSNNIEPMGETLRQQETLGEGQQIRNMRMHDILYGDVTVT</sequence>
<accession>A0A397CNK3</accession>
<organism evidence="1 2">
    <name type="scientific">Aphanomyces astaci</name>
    <name type="common">Crayfish plague agent</name>
    <dbReference type="NCBI Taxonomy" id="112090"/>
    <lineage>
        <taxon>Eukaryota</taxon>
        <taxon>Sar</taxon>
        <taxon>Stramenopiles</taxon>
        <taxon>Oomycota</taxon>
        <taxon>Saprolegniomycetes</taxon>
        <taxon>Saprolegniales</taxon>
        <taxon>Verrucalvaceae</taxon>
        <taxon>Aphanomyces</taxon>
    </lineage>
</organism>